<keyword evidence="1" id="KW-0732">Signal</keyword>
<dbReference type="OrthoDB" id="5844168at2"/>
<protein>
    <recommendedName>
        <fullName evidence="4">Porin</fullName>
    </recommendedName>
</protein>
<proteinExistence type="predicted"/>
<dbReference type="AlphaFoldDB" id="A0A4R1J7M8"/>
<gene>
    <name evidence="2" type="ORF">EV690_3627</name>
</gene>
<evidence type="ECO:0000313" key="3">
    <source>
        <dbReference type="Proteomes" id="UP000295565"/>
    </source>
</evidence>
<feature type="chain" id="PRO_5020744147" description="Porin" evidence="1">
    <location>
        <begin position="27"/>
        <end position="388"/>
    </location>
</feature>
<name>A0A4R1J7M8_9GAMM</name>
<dbReference type="RefSeq" id="WP_131914359.1">
    <property type="nucleotide sequence ID" value="NZ_OU594967.1"/>
</dbReference>
<dbReference type="Proteomes" id="UP000295565">
    <property type="component" value="Unassembled WGS sequence"/>
</dbReference>
<organism evidence="2 3">
    <name type="scientific">Celerinatantimonas diazotrophica</name>
    <dbReference type="NCBI Taxonomy" id="412034"/>
    <lineage>
        <taxon>Bacteria</taxon>
        <taxon>Pseudomonadati</taxon>
        <taxon>Pseudomonadota</taxon>
        <taxon>Gammaproteobacteria</taxon>
        <taxon>Celerinatantimonadaceae</taxon>
        <taxon>Celerinatantimonas</taxon>
    </lineage>
</organism>
<sequence length="388" mass="44602">MSNLSRRSYINSLALLLLVGSSSAFGQIYKQQSDVVGNYLNDNLGSTVPSITNTKDKSRWYATFRIKGGNRYYKDNNSDYIQFNSRLRGKKYISDHWGIIGDLWFRAIENYNVKDGTVVNKFDDFNETTKWEQMRIGFENDTLGAFMFGKHTTTWSFFTVDMGSQGLYDTQAEAAGKDSGKFLYKKFMDNGLFLAASYDRNSHIWGADIGYQQTDIYQIKPNTYGLYMSIHNGQPAVFAQNKPIIGNVDINKTKAGHTSNSDTPYARTDPRLFTYAISSFYNYNMQYRLVSEFAYSRRDNSESYEQILSQGYAKGGLGFSGTVGIERFPKNADGFAYVLYNTWDELGKFSVTPQVEYWFGSPNLRAWLSYTWEQRTDDNIRLEAQWDF</sequence>
<dbReference type="EMBL" id="SMGD01000019">
    <property type="protein sequence ID" value="TCK46351.1"/>
    <property type="molecule type" value="Genomic_DNA"/>
</dbReference>
<evidence type="ECO:0000256" key="1">
    <source>
        <dbReference type="SAM" id="SignalP"/>
    </source>
</evidence>
<evidence type="ECO:0008006" key="4">
    <source>
        <dbReference type="Google" id="ProtNLM"/>
    </source>
</evidence>
<evidence type="ECO:0000313" key="2">
    <source>
        <dbReference type="EMBL" id="TCK46351.1"/>
    </source>
</evidence>
<comment type="caution">
    <text evidence="2">The sequence shown here is derived from an EMBL/GenBank/DDBJ whole genome shotgun (WGS) entry which is preliminary data.</text>
</comment>
<reference evidence="2 3" key="1">
    <citation type="submission" date="2019-03" db="EMBL/GenBank/DDBJ databases">
        <title>Genomic Encyclopedia of Type Strains, Phase IV (KMG-IV): sequencing the most valuable type-strain genomes for metagenomic binning, comparative biology and taxonomic classification.</title>
        <authorList>
            <person name="Goeker M."/>
        </authorList>
    </citation>
    <scope>NUCLEOTIDE SEQUENCE [LARGE SCALE GENOMIC DNA]</scope>
    <source>
        <strain evidence="2 3">DSM 18577</strain>
    </source>
</reference>
<accession>A0A4R1J7M8</accession>
<keyword evidence="3" id="KW-1185">Reference proteome</keyword>
<feature type="signal peptide" evidence="1">
    <location>
        <begin position="1"/>
        <end position="26"/>
    </location>
</feature>